<reference evidence="8" key="1">
    <citation type="submission" date="2021-03" db="EMBL/GenBank/DDBJ databases">
        <authorList>
            <consortium name="Genoscope - CEA"/>
            <person name="William W."/>
        </authorList>
    </citation>
    <scope>NUCLEOTIDE SEQUENCE</scope>
    <source>
        <strain evidence="8">Doubled-haploid Pahang</strain>
    </source>
</reference>
<dbReference type="PANTHER" id="PTHR10994">
    <property type="entry name" value="RETICULON"/>
    <property type="match status" value="1"/>
</dbReference>
<feature type="domain" description="Reticulon" evidence="7">
    <location>
        <begin position="32"/>
        <end position="222"/>
    </location>
</feature>
<keyword evidence="5 6" id="KW-0472">Membrane</keyword>
<evidence type="ECO:0000256" key="2">
    <source>
        <dbReference type="ARBA" id="ARBA00022692"/>
    </source>
</evidence>
<keyword evidence="4 6" id="KW-1133">Transmembrane helix</keyword>
<protein>
    <recommendedName>
        <fullName evidence="6">Reticulon-like protein</fullName>
    </recommendedName>
</protein>
<proteinExistence type="predicted"/>
<keyword evidence="3 6" id="KW-0256">Endoplasmic reticulum</keyword>
<dbReference type="Pfam" id="PF02453">
    <property type="entry name" value="Reticulon"/>
    <property type="match status" value="1"/>
</dbReference>
<dbReference type="GO" id="GO:0009617">
    <property type="term" value="P:response to bacterium"/>
    <property type="evidence" value="ECO:0007669"/>
    <property type="project" value="InterPro"/>
</dbReference>
<accession>A0A8D6ZJA3</accession>
<dbReference type="InterPro" id="IPR003388">
    <property type="entry name" value="Reticulon"/>
</dbReference>
<dbReference type="PROSITE" id="PS50845">
    <property type="entry name" value="RETICULON"/>
    <property type="match status" value="1"/>
</dbReference>
<organism evidence="8">
    <name type="scientific">Musa acuminata subsp. malaccensis</name>
    <name type="common">Wild banana</name>
    <name type="synonym">Musa malaccensis</name>
    <dbReference type="NCBI Taxonomy" id="214687"/>
    <lineage>
        <taxon>Eukaryota</taxon>
        <taxon>Viridiplantae</taxon>
        <taxon>Streptophyta</taxon>
        <taxon>Embryophyta</taxon>
        <taxon>Tracheophyta</taxon>
        <taxon>Spermatophyta</taxon>
        <taxon>Magnoliopsida</taxon>
        <taxon>Liliopsida</taxon>
        <taxon>Zingiberales</taxon>
        <taxon>Musaceae</taxon>
        <taxon>Musa</taxon>
    </lineage>
</organism>
<evidence type="ECO:0000256" key="5">
    <source>
        <dbReference type="ARBA" id="ARBA00023136"/>
    </source>
</evidence>
<comment type="caution">
    <text evidence="6">Lacks conserved residue(s) required for the propagation of feature annotation.</text>
</comment>
<name>A0A8D6ZJA3_MUSAM</name>
<evidence type="ECO:0000256" key="1">
    <source>
        <dbReference type="ARBA" id="ARBA00004477"/>
    </source>
</evidence>
<evidence type="ECO:0000256" key="6">
    <source>
        <dbReference type="RuleBase" id="RU363132"/>
    </source>
</evidence>
<gene>
    <name evidence="8" type="ORF">GSMUA_335930.1</name>
</gene>
<comment type="subcellular location">
    <subcellularLocation>
        <location evidence="1 6">Endoplasmic reticulum membrane</location>
        <topology evidence="1 6">Multi-pass membrane protein</topology>
    </subcellularLocation>
</comment>
<dbReference type="PANTHER" id="PTHR10994:SF65">
    <property type="entry name" value="RETICULON-LIKE PROTEIN B12"/>
    <property type="match status" value="1"/>
</dbReference>
<dbReference type="InterPro" id="IPR045064">
    <property type="entry name" value="Reticulon-like"/>
</dbReference>
<dbReference type="GO" id="GO:0005789">
    <property type="term" value="C:endoplasmic reticulum membrane"/>
    <property type="evidence" value="ECO:0007669"/>
    <property type="project" value="UniProtKB-SubCell"/>
</dbReference>
<keyword evidence="2 6" id="KW-0812">Transmembrane</keyword>
<sequence>MISDPDRPVAGSSPRSLARQRSVHDIFGSGIVADVILWRRKDVTIGILVGALASWVVFEAAGYTLLSLVSNVLLLLICVLFAWAKAAGILNSRPPPPIPEMHLSEEMTHEAAVFVRFHMNMVLSAFNDIVQGKDSKLFYTIALWLWLISFVGGSTDILTLGYTSVVVMLTVPALYEKHEDGLDRLTKFACKEVQMYERIYSECLGKYFTKAKKWALEKKKLLTDV</sequence>
<evidence type="ECO:0000256" key="3">
    <source>
        <dbReference type="ARBA" id="ARBA00022824"/>
    </source>
</evidence>
<feature type="transmembrane region" description="Helical" evidence="6">
    <location>
        <begin position="137"/>
        <end position="153"/>
    </location>
</feature>
<evidence type="ECO:0000313" key="8">
    <source>
        <dbReference type="EMBL" id="CAG1830339.1"/>
    </source>
</evidence>
<dbReference type="AlphaFoldDB" id="A0A8D6ZJA3"/>
<dbReference type="EMBL" id="HG996472">
    <property type="protein sequence ID" value="CAG1830339.1"/>
    <property type="molecule type" value="Genomic_DNA"/>
</dbReference>
<evidence type="ECO:0000259" key="7">
    <source>
        <dbReference type="PROSITE" id="PS50845"/>
    </source>
</evidence>
<evidence type="ECO:0000256" key="4">
    <source>
        <dbReference type="ARBA" id="ARBA00022989"/>
    </source>
</evidence>